<proteinExistence type="predicted"/>
<accession>A0ACB9NZS9</accession>
<name>A0ACB9NZS9_9MYRT</name>
<dbReference type="Proteomes" id="UP001057402">
    <property type="component" value="Chromosome 7"/>
</dbReference>
<evidence type="ECO:0000313" key="2">
    <source>
        <dbReference type="Proteomes" id="UP001057402"/>
    </source>
</evidence>
<reference evidence="2" key="1">
    <citation type="journal article" date="2023" name="Front. Plant Sci.">
        <title>Chromosomal-level genome assembly of Melastoma candidum provides insights into trichome evolution.</title>
        <authorList>
            <person name="Zhong Y."/>
            <person name="Wu W."/>
            <person name="Sun C."/>
            <person name="Zou P."/>
            <person name="Liu Y."/>
            <person name="Dai S."/>
            <person name="Zhou R."/>
        </authorList>
    </citation>
    <scope>NUCLEOTIDE SEQUENCE [LARGE SCALE GENOMIC DNA]</scope>
</reference>
<dbReference type="EMBL" id="CM042886">
    <property type="protein sequence ID" value="KAI4340944.1"/>
    <property type="molecule type" value="Genomic_DNA"/>
</dbReference>
<protein>
    <submittedName>
        <fullName evidence="1">Uncharacterized protein</fullName>
    </submittedName>
</protein>
<organism evidence="1 2">
    <name type="scientific">Melastoma candidum</name>
    <dbReference type="NCBI Taxonomy" id="119954"/>
    <lineage>
        <taxon>Eukaryota</taxon>
        <taxon>Viridiplantae</taxon>
        <taxon>Streptophyta</taxon>
        <taxon>Embryophyta</taxon>
        <taxon>Tracheophyta</taxon>
        <taxon>Spermatophyta</taxon>
        <taxon>Magnoliopsida</taxon>
        <taxon>eudicotyledons</taxon>
        <taxon>Gunneridae</taxon>
        <taxon>Pentapetalae</taxon>
        <taxon>rosids</taxon>
        <taxon>malvids</taxon>
        <taxon>Myrtales</taxon>
        <taxon>Melastomataceae</taxon>
        <taxon>Melastomatoideae</taxon>
        <taxon>Melastomateae</taxon>
        <taxon>Melastoma</taxon>
    </lineage>
</organism>
<gene>
    <name evidence="1" type="ORF">MLD38_025731</name>
</gene>
<comment type="caution">
    <text evidence="1">The sequence shown here is derived from an EMBL/GenBank/DDBJ whole genome shotgun (WGS) entry which is preliminary data.</text>
</comment>
<keyword evidence="2" id="KW-1185">Reference proteome</keyword>
<evidence type="ECO:0000313" key="1">
    <source>
        <dbReference type="EMBL" id="KAI4340944.1"/>
    </source>
</evidence>
<sequence>MVVISRLPLLELATFSLIVAVLILSFLSLAFILHFRQKCLASPPLLRFSSLWTVRILLISSASLWSVSQLIPIFRGDPFLCQLHVTLSLGFLEPSILLTLLFLLNSSTKPPPCAARLFSAVLLSCLPMLILQTFFVFFSPFHDSLPELFTRSSYTSGEGPSETTVCTYPLMSTIMFGFFAMIFWMGFALSCYKIIRIVINKGLLLRTHVIALGVLVPLPFEVMLLVLDVLCIPGTPAHSGVAFGVFLCTLIPAVAGEGILVIRPIVDALAAGGDCCMWKPGGDEHGGSMGMATAAIMEEDGSDAILNRVA</sequence>